<keyword evidence="3" id="KW-0378">Hydrolase</keyword>
<dbReference type="FunFam" id="3.90.190.10:FF:000102">
    <property type="entry name" value="Receptor-type tyrosine-protein phosphatase"/>
    <property type="match status" value="1"/>
</dbReference>
<dbReference type="EMBL" id="JAEAOA010000671">
    <property type="protein sequence ID" value="KAK3607672.1"/>
    <property type="molecule type" value="Genomic_DNA"/>
</dbReference>
<name>A0AAE0TC66_9BIVA</name>
<keyword evidence="9" id="KW-1185">Reference proteome</keyword>
<dbReference type="FunFam" id="3.90.190.10:FF:000185">
    <property type="entry name" value="Predicted protein"/>
    <property type="match status" value="1"/>
</dbReference>
<dbReference type="InterPro" id="IPR016130">
    <property type="entry name" value="Tyr_Pase_AS"/>
</dbReference>
<keyword evidence="4" id="KW-0904">Protein phosphatase</keyword>
<evidence type="ECO:0000256" key="2">
    <source>
        <dbReference type="ARBA" id="ARBA00013064"/>
    </source>
</evidence>
<reference evidence="8" key="1">
    <citation type="journal article" date="2021" name="Genome Biol. Evol.">
        <title>A High-Quality Reference Genome for a Parasitic Bivalve with Doubly Uniparental Inheritance (Bivalvia: Unionida).</title>
        <authorList>
            <person name="Smith C.H."/>
        </authorList>
    </citation>
    <scope>NUCLEOTIDE SEQUENCE</scope>
    <source>
        <strain evidence="8">CHS0354</strain>
    </source>
</reference>
<dbReference type="EC" id="3.1.3.48" evidence="2"/>
<dbReference type="GO" id="GO:0004725">
    <property type="term" value="F:protein tyrosine phosphatase activity"/>
    <property type="evidence" value="ECO:0007669"/>
    <property type="project" value="UniProtKB-EC"/>
</dbReference>
<reference evidence="8" key="3">
    <citation type="submission" date="2023-05" db="EMBL/GenBank/DDBJ databases">
        <authorList>
            <person name="Smith C.H."/>
        </authorList>
    </citation>
    <scope>NUCLEOTIDE SEQUENCE</scope>
    <source>
        <strain evidence="8">CHS0354</strain>
        <tissue evidence="8">Mantle</tissue>
    </source>
</reference>
<evidence type="ECO:0000259" key="6">
    <source>
        <dbReference type="PROSITE" id="PS50055"/>
    </source>
</evidence>
<dbReference type="InterPro" id="IPR000387">
    <property type="entry name" value="Tyr_Pase_dom"/>
</dbReference>
<dbReference type="Pfam" id="PF00102">
    <property type="entry name" value="Y_phosphatase"/>
    <property type="match status" value="2"/>
</dbReference>
<feature type="domain" description="Tyrosine-protein phosphatase" evidence="6">
    <location>
        <begin position="33"/>
        <end position="308"/>
    </location>
</feature>
<protein>
    <recommendedName>
        <fullName evidence="2">protein-tyrosine-phosphatase</fullName>
        <ecNumber evidence="2">3.1.3.48</ecNumber>
    </recommendedName>
</protein>
<dbReference type="AlphaFoldDB" id="A0AAE0TC66"/>
<comment type="catalytic activity">
    <reaction evidence="5">
        <text>O-phospho-L-tyrosyl-[protein] + H2O = L-tyrosyl-[protein] + phosphate</text>
        <dbReference type="Rhea" id="RHEA:10684"/>
        <dbReference type="Rhea" id="RHEA-COMP:10136"/>
        <dbReference type="Rhea" id="RHEA-COMP:20101"/>
        <dbReference type="ChEBI" id="CHEBI:15377"/>
        <dbReference type="ChEBI" id="CHEBI:43474"/>
        <dbReference type="ChEBI" id="CHEBI:46858"/>
        <dbReference type="ChEBI" id="CHEBI:61978"/>
        <dbReference type="EC" id="3.1.3.48"/>
    </reaction>
</comment>
<dbReference type="PANTHER" id="PTHR19134:SF562">
    <property type="entry name" value="PROTEIN-TYROSINE-PHOSPHATASE"/>
    <property type="match status" value="1"/>
</dbReference>
<dbReference type="PANTHER" id="PTHR19134">
    <property type="entry name" value="RECEPTOR-TYPE TYROSINE-PROTEIN PHOSPHATASE"/>
    <property type="match status" value="1"/>
</dbReference>
<dbReference type="SMART" id="SM00404">
    <property type="entry name" value="PTPc_motif"/>
    <property type="match status" value="2"/>
</dbReference>
<evidence type="ECO:0000256" key="5">
    <source>
        <dbReference type="ARBA" id="ARBA00051722"/>
    </source>
</evidence>
<comment type="similarity">
    <text evidence="1">Belongs to the protein-tyrosine phosphatase family.</text>
</comment>
<feature type="non-terminal residue" evidence="8">
    <location>
        <position position="1"/>
    </location>
</feature>
<evidence type="ECO:0000313" key="9">
    <source>
        <dbReference type="Proteomes" id="UP001195483"/>
    </source>
</evidence>
<gene>
    <name evidence="8" type="ORF">CHS0354_010660</name>
</gene>
<evidence type="ECO:0000256" key="3">
    <source>
        <dbReference type="ARBA" id="ARBA00022801"/>
    </source>
</evidence>
<evidence type="ECO:0000256" key="4">
    <source>
        <dbReference type="ARBA" id="ARBA00022912"/>
    </source>
</evidence>
<dbReference type="InterPro" id="IPR029021">
    <property type="entry name" value="Prot-tyrosine_phosphatase-like"/>
</dbReference>
<dbReference type="SMART" id="SM00194">
    <property type="entry name" value="PTPc"/>
    <property type="match status" value="2"/>
</dbReference>
<dbReference type="CDD" id="cd00047">
    <property type="entry name" value="PTPc"/>
    <property type="match status" value="1"/>
</dbReference>
<dbReference type="Gene3D" id="3.90.190.10">
    <property type="entry name" value="Protein tyrosine phosphatase superfamily"/>
    <property type="match status" value="2"/>
</dbReference>
<accession>A0AAE0TC66</accession>
<dbReference type="SUPFAM" id="SSF52799">
    <property type="entry name" value="(Phosphotyrosine protein) phosphatases II"/>
    <property type="match status" value="2"/>
</dbReference>
<dbReference type="PRINTS" id="PR00700">
    <property type="entry name" value="PRTYPHPHTASE"/>
</dbReference>
<evidence type="ECO:0000256" key="1">
    <source>
        <dbReference type="ARBA" id="ARBA00009580"/>
    </source>
</evidence>
<proteinExistence type="inferred from homology"/>
<dbReference type="PROSITE" id="PS50055">
    <property type="entry name" value="TYR_PHOSPHATASE_PTP"/>
    <property type="match status" value="2"/>
</dbReference>
<organism evidence="8 9">
    <name type="scientific">Potamilus streckersoni</name>
    <dbReference type="NCBI Taxonomy" id="2493646"/>
    <lineage>
        <taxon>Eukaryota</taxon>
        <taxon>Metazoa</taxon>
        <taxon>Spiralia</taxon>
        <taxon>Lophotrochozoa</taxon>
        <taxon>Mollusca</taxon>
        <taxon>Bivalvia</taxon>
        <taxon>Autobranchia</taxon>
        <taxon>Heteroconchia</taxon>
        <taxon>Palaeoheterodonta</taxon>
        <taxon>Unionida</taxon>
        <taxon>Unionoidea</taxon>
        <taxon>Unionidae</taxon>
        <taxon>Ambleminae</taxon>
        <taxon>Lampsilini</taxon>
        <taxon>Potamilus</taxon>
    </lineage>
</organism>
<dbReference type="PROSITE" id="PS50056">
    <property type="entry name" value="TYR_PHOSPHATASE_2"/>
    <property type="match status" value="2"/>
</dbReference>
<dbReference type="InterPro" id="IPR000242">
    <property type="entry name" value="PTP_cat"/>
</dbReference>
<evidence type="ECO:0000259" key="7">
    <source>
        <dbReference type="PROSITE" id="PS50056"/>
    </source>
</evidence>
<reference evidence="8" key="2">
    <citation type="journal article" date="2021" name="Genome Biol. Evol.">
        <title>Developing a high-quality reference genome for a parasitic bivalve with doubly uniparental inheritance (Bivalvia: Unionida).</title>
        <authorList>
            <person name="Smith C.H."/>
        </authorList>
    </citation>
    <scope>NUCLEOTIDE SEQUENCE</scope>
    <source>
        <strain evidence="8">CHS0354</strain>
        <tissue evidence="8">Mantle</tissue>
    </source>
</reference>
<feature type="domain" description="Tyrosine specific protein phosphatases" evidence="7">
    <location>
        <begin position="226"/>
        <end position="299"/>
    </location>
</feature>
<dbReference type="PROSITE" id="PS00383">
    <property type="entry name" value="TYR_PHOSPHATASE_1"/>
    <property type="match status" value="2"/>
</dbReference>
<dbReference type="Proteomes" id="UP001195483">
    <property type="component" value="Unassembled WGS sequence"/>
</dbReference>
<dbReference type="InterPro" id="IPR050348">
    <property type="entry name" value="Protein-Tyr_Phosphatase"/>
</dbReference>
<feature type="domain" description="Tyrosine-protein phosphatase" evidence="6">
    <location>
        <begin position="340"/>
        <end position="584"/>
    </location>
</feature>
<feature type="domain" description="Tyrosine specific protein phosphatases" evidence="7">
    <location>
        <begin position="513"/>
        <end position="584"/>
    </location>
</feature>
<sequence>MLSFQVQEVNFPVTLMNFSGVIDEPMERKYHVSREPDNIYKNIGGISGDYYTYQPQNTKDKHTIHLEDLSSFLLSRKFEPQMFEEEYNNLPQGLLKSHFTALLPENRKKNRYKNMYACPTKDILNDFWRMIWQTNSRKIVMLTNLIEEEKHKCEKYWPDEGSTKFGFITVRLVNIERFSDFTIRTIELKKERFVKEKEKLETRLVQQFHFTAWPDKGVPRYASSLVHFRQKVRNAGMRGTTEGPMVVHCSAGIGRTGTFLALDYLVDEGKELSYINIFRGVETLRQQRVNLVQTMDQYMFLHEALVEALSCTTSAMSTSSFRVEYKKLFEIDTKSWKRRLDLQYEELTLYVAEAKDDVYENAKNMENRKKNRYSNILPDQNHSPFLNVDAEGFETYINAVFLPAYKENDIFIITQTPLENTKVDFWRMLYQFEVYTVVMLNTLKEMKDEERYWPENEQSLQIPPFSVSLETKSVDEIYVNYTFLLQYHGDHRKVRLSRATYWADTEPVPKSPTAMLKQIQLIQRWQQEKGNKPVVVHCMNGAERSGLFCVVASLLERTKIEQDVAVEQIIKQMRSRRPQIIPNV</sequence>
<comment type="caution">
    <text evidence="8">The sequence shown here is derived from an EMBL/GenBank/DDBJ whole genome shotgun (WGS) entry which is preliminary data.</text>
</comment>
<evidence type="ECO:0000313" key="8">
    <source>
        <dbReference type="EMBL" id="KAK3607672.1"/>
    </source>
</evidence>
<dbReference type="InterPro" id="IPR003595">
    <property type="entry name" value="Tyr_Pase_cat"/>
</dbReference>